<name>A0A6B0U8G5_IXORI</name>
<keyword evidence="1" id="KW-0732">Signal</keyword>
<reference evidence="2" key="1">
    <citation type="submission" date="2019-12" db="EMBL/GenBank/DDBJ databases">
        <title>An insight into the sialome of adult female Ixodes ricinus ticks feeding for 6 days.</title>
        <authorList>
            <person name="Perner J."/>
            <person name="Ribeiro J.M.C."/>
        </authorList>
    </citation>
    <scope>NUCLEOTIDE SEQUENCE</scope>
    <source>
        <strain evidence="2">Semi-engorged</strain>
        <tissue evidence="2">Salivary glands</tissue>
    </source>
</reference>
<feature type="chain" id="PRO_5025586243" evidence="1">
    <location>
        <begin position="18"/>
        <end position="104"/>
    </location>
</feature>
<feature type="signal peptide" evidence="1">
    <location>
        <begin position="1"/>
        <end position="17"/>
    </location>
</feature>
<protein>
    <submittedName>
        <fullName evidence="2">Putative secreted protein</fullName>
    </submittedName>
</protein>
<organism evidence="2">
    <name type="scientific">Ixodes ricinus</name>
    <name type="common">Common tick</name>
    <name type="synonym">Acarus ricinus</name>
    <dbReference type="NCBI Taxonomy" id="34613"/>
    <lineage>
        <taxon>Eukaryota</taxon>
        <taxon>Metazoa</taxon>
        <taxon>Ecdysozoa</taxon>
        <taxon>Arthropoda</taxon>
        <taxon>Chelicerata</taxon>
        <taxon>Arachnida</taxon>
        <taxon>Acari</taxon>
        <taxon>Parasitiformes</taxon>
        <taxon>Ixodida</taxon>
        <taxon>Ixodoidea</taxon>
        <taxon>Ixodidae</taxon>
        <taxon>Ixodinae</taxon>
        <taxon>Ixodes</taxon>
    </lineage>
</organism>
<dbReference type="EMBL" id="GIFC01006746">
    <property type="protein sequence ID" value="MXU88829.1"/>
    <property type="molecule type" value="Transcribed_RNA"/>
</dbReference>
<sequence length="104" mass="11839">MFLRYFIDNILFFLLQADRIGLQASINLLEVHRNYSRPPRLLQYSKNKSAIPSPRLPKRPCYVQSPLASLFCLGKMHYNLRLKIAPSLVGMPAAEATCTARSCI</sequence>
<proteinExistence type="predicted"/>
<evidence type="ECO:0000313" key="2">
    <source>
        <dbReference type="EMBL" id="MXU88829.1"/>
    </source>
</evidence>
<evidence type="ECO:0000256" key="1">
    <source>
        <dbReference type="SAM" id="SignalP"/>
    </source>
</evidence>
<dbReference type="AlphaFoldDB" id="A0A6B0U8G5"/>
<accession>A0A6B0U8G5</accession>